<keyword evidence="1" id="KW-0238">DNA-binding</keyword>
<dbReference type="PROSITE" id="PS00552">
    <property type="entry name" value="HTH_MERR_1"/>
    <property type="match status" value="1"/>
</dbReference>
<dbReference type="Proteomes" id="UP000095210">
    <property type="component" value="Chromosome"/>
</dbReference>
<dbReference type="InterPro" id="IPR009061">
    <property type="entry name" value="DNA-bd_dom_put_sf"/>
</dbReference>
<dbReference type="InterPro" id="IPR047057">
    <property type="entry name" value="MerR_fam"/>
</dbReference>
<keyword evidence="4" id="KW-1185">Reference proteome</keyword>
<dbReference type="AlphaFoldDB" id="A0AAC9HU03"/>
<evidence type="ECO:0000313" key="4">
    <source>
        <dbReference type="Proteomes" id="UP000095210"/>
    </source>
</evidence>
<organism evidence="3 4">
    <name type="scientific">Actinoalloteichus hymeniacidonis</name>
    <dbReference type="NCBI Taxonomy" id="340345"/>
    <lineage>
        <taxon>Bacteria</taxon>
        <taxon>Bacillati</taxon>
        <taxon>Actinomycetota</taxon>
        <taxon>Actinomycetes</taxon>
        <taxon>Pseudonocardiales</taxon>
        <taxon>Pseudonocardiaceae</taxon>
        <taxon>Actinoalloteichus</taxon>
    </lineage>
</organism>
<dbReference type="SMART" id="SM00422">
    <property type="entry name" value="HTH_MERR"/>
    <property type="match status" value="1"/>
</dbReference>
<feature type="domain" description="HTH merR-type" evidence="2">
    <location>
        <begin position="14"/>
        <end position="83"/>
    </location>
</feature>
<evidence type="ECO:0000259" key="2">
    <source>
        <dbReference type="PROSITE" id="PS50937"/>
    </source>
</evidence>
<dbReference type="KEGG" id="ahm:TL08_24045"/>
<proteinExistence type="predicted"/>
<dbReference type="Pfam" id="PF13411">
    <property type="entry name" value="MerR_1"/>
    <property type="match status" value="1"/>
</dbReference>
<gene>
    <name evidence="3" type="ORF">TL08_24045</name>
</gene>
<dbReference type="GO" id="GO:0003700">
    <property type="term" value="F:DNA-binding transcription factor activity"/>
    <property type="evidence" value="ECO:0007669"/>
    <property type="project" value="InterPro"/>
</dbReference>
<dbReference type="CDD" id="cd01109">
    <property type="entry name" value="HTH_YyaN"/>
    <property type="match status" value="1"/>
</dbReference>
<evidence type="ECO:0000256" key="1">
    <source>
        <dbReference type="ARBA" id="ARBA00023125"/>
    </source>
</evidence>
<dbReference type="PANTHER" id="PTHR30204">
    <property type="entry name" value="REDOX-CYCLING DRUG-SENSING TRANSCRIPTIONAL ACTIVATOR SOXR"/>
    <property type="match status" value="1"/>
</dbReference>
<protein>
    <submittedName>
        <fullName evidence="3">Transcriptional regulator, MerR family</fullName>
    </submittedName>
</protein>
<accession>A0AAC9HU03</accession>
<dbReference type="PROSITE" id="PS50937">
    <property type="entry name" value="HTH_MERR_2"/>
    <property type="match status" value="1"/>
</dbReference>
<reference evidence="4" key="1">
    <citation type="submission" date="2016-03" db="EMBL/GenBank/DDBJ databases">
        <title>Complete genome sequence of the type strain Actinoalloteichus hymeniacidonis DSM 45092.</title>
        <authorList>
            <person name="Schaffert L."/>
            <person name="Albersmeier A."/>
            <person name="Winkler A."/>
            <person name="Kalinowski J."/>
            <person name="Zotchev S."/>
            <person name="Ruckert C."/>
        </authorList>
    </citation>
    <scope>NUCLEOTIDE SEQUENCE [LARGE SCALE GENOMIC DNA]</scope>
    <source>
        <strain evidence="4">HPA177(T) (DSM 45092(T))</strain>
    </source>
</reference>
<dbReference type="InterPro" id="IPR000551">
    <property type="entry name" value="MerR-type_HTH_dom"/>
</dbReference>
<dbReference type="EMBL" id="CP014859">
    <property type="protein sequence ID" value="AOS65587.1"/>
    <property type="molecule type" value="Genomic_DNA"/>
</dbReference>
<sequence length="144" mass="16273">MLECTPALTVTGVSYSIAQAAAHSGLSIDTLRYYERIGLVDPPARDTAGRRAYSDDDFRWLTFLTRLRTTGMPIRLMREYARLRHGGTATAARRRQILADHRRDVGARIEELRACAAALDFKIENYERITRDEDSAQQVQEATA</sequence>
<dbReference type="Gene3D" id="1.10.1660.10">
    <property type="match status" value="1"/>
</dbReference>
<evidence type="ECO:0000313" key="3">
    <source>
        <dbReference type="EMBL" id="AOS65587.1"/>
    </source>
</evidence>
<dbReference type="GO" id="GO:0003677">
    <property type="term" value="F:DNA binding"/>
    <property type="evidence" value="ECO:0007669"/>
    <property type="project" value="UniProtKB-KW"/>
</dbReference>
<dbReference type="SUPFAM" id="SSF46955">
    <property type="entry name" value="Putative DNA-binding domain"/>
    <property type="match status" value="1"/>
</dbReference>
<dbReference type="PRINTS" id="PR00040">
    <property type="entry name" value="HTHMERR"/>
</dbReference>
<name>A0AAC9HU03_9PSEU</name>
<dbReference type="PANTHER" id="PTHR30204:SF98">
    <property type="entry name" value="HTH-TYPE TRANSCRIPTIONAL REGULATOR ADHR"/>
    <property type="match status" value="1"/>
</dbReference>